<dbReference type="Proteomes" id="UP000596035">
    <property type="component" value="Chromosome"/>
</dbReference>
<keyword evidence="1" id="KW-0067">ATP-binding</keyword>
<dbReference type="InterPro" id="IPR050238">
    <property type="entry name" value="DNA_Rep/Repair_Clamp_Loader"/>
</dbReference>
<reference evidence="2 4" key="3">
    <citation type="submission" date="2020-11" db="EMBL/GenBank/DDBJ databases">
        <title>Closed and high quality bacterial genomes of the OMM12 community.</title>
        <authorList>
            <person name="Marbouty M."/>
            <person name="Lamy-Besnier Q."/>
            <person name="Debarbieux L."/>
            <person name="Koszul R."/>
        </authorList>
    </citation>
    <scope>NUCLEOTIDE SEQUENCE [LARGE SCALE GENOMIC DNA]</scope>
    <source>
        <strain evidence="2 4">KB18</strain>
    </source>
</reference>
<dbReference type="RefSeq" id="WP_066538212.1">
    <property type="nucleotide sequence ID" value="NZ_CP021422.1"/>
</dbReference>
<reference evidence="1" key="1">
    <citation type="journal article" date="2017" name="Genome Announc.">
        <title>High-Quality Whole-Genome Sequences of the Oligo-Mouse-Microbiota Bacterial Community.</title>
        <authorList>
            <person name="Garzetti D."/>
            <person name="Brugiroux S."/>
            <person name="Bunk B."/>
            <person name="Pukall R."/>
            <person name="McCoy K.D."/>
            <person name="Macpherson A.J."/>
            <person name="Stecher B."/>
        </authorList>
    </citation>
    <scope>NUCLEOTIDE SEQUENCE</scope>
    <source>
        <strain evidence="1">KB18</strain>
    </source>
</reference>
<dbReference type="AlphaFoldDB" id="A0A1Z2XV06"/>
<dbReference type="InterPro" id="IPR027417">
    <property type="entry name" value="P-loop_NTPase"/>
</dbReference>
<keyword evidence="1" id="KW-0547">Nucleotide-binding</keyword>
<dbReference type="Pfam" id="PF13177">
    <property type="entry name" value="DNA_pol3_delta2"/>
    <property type="match status" value="1"/>
</dbReference>
<name>A0A1Z2XV06_9FIRM</name>
<keyword evidence="3" id="KW-1185">Reference proteome</keyword>
<reference evidence="3" key="2">
    <citation type="submission" date="2017-05" db="EMBL/GenBank/DDBJ databases">
        <title>Improved OligoMM genomes.</title>
        <authorList>
            <person name="Garzetti D."/>
        </authorList>
    </citation>
    <scope>NUCLEOTIDE SEQUENCE [LARGE SCALE GENOMIC DNA]</scope>
    <source>
        <strain evidence="3">KB18</strain>
    </source>
</reference>
<dbReference type="PANTHER" id="PTHR11669">
    <property type="entry name" value="REPLICATION FACTOR C / DNA POLYMERASE III GAMMA-TAU SUBUNIT"/>
    <property type="match status" value="1"/>
</dbReference>
<dbReference type="PANTHER" id="PTHR11669:SF8">
    <property type="entry name" value="DNA POLYMERASE III SUBUNIT DELTA"/>
    <property type="match status" value="1"/>
</dbReference>
<dbReference type="SUPFAM" id="SSF52540">
    <property type="entry name" value="P-loop containing nucleoside triphosphate hydrolases"/>
    <property type="match status" value="1"/>
</dbReference>
<sequence length="326" mass="34837">MKFPGFLGNAPVKEALIRAFSAGRFPHTLLFHGEKGVGKRTLAALTAKALVCRDPANAPCGVCPSCIRAKAGSHPDIRTIRGSGASGALSVEAVGRMLEDAYRMPEEAAYNVYIVHLGTGAQPAAQNKLLKLIEEPPQGAVFILLCPTAEGVLPTIRSRAQIFALHPPEPEEAAQWLCEHKGTDPEKALELARLCGGNLGRMQEELEDGAAAQAMRLACEMAAAVRGPGHGLLKAAAPLQRDRALFRETLERLELIFRDAWVQRSGGGSQLSGAPQAVEALQNLSLRRLTALGELTDGLRQKLDRNANTALLLTCYCAGLQDKGIK</sequence>
<evidence type="ECO:0000313" key="3">
    <source>
        <dbReference type="Proteomes" id="UP000196710"/>
    </source>
</evidence>
<accession>A0A1Z2XV06</accession>
<organism evidence="2 4">
    <name type="scientific">Acutalibacter muris</name>
    <dbReference type="NCBI Taxonomy" id="1796620"/>
    <lineage>
        <taxon>Bacteria</taxon>
        <taxon>Bacillati</taxon>
        <taxon>Bacillota</taxon>
        <taxon>Clostridia</taxon>
        <taxon>Eubacteriales</taxon>
        <taxon>Acutalibacteraceae</taxon>
        <taxon>Acutalibacter</taxon>
    </lineage>
</organism>
<dbReference type="EMBL" id="CP021422">
    <property type="protein sequence ID" value="ASB42274.1"/>
    <property type="molecule type" value="Genomic_DNA"/>
</dbReference>
<dbReference type="EMBL" id="CP065321">
    <property type="protein sequence ID" value="QQR31554.1"/>
    <property type="molecule type" value="Genomic_DNA"/>
</dbReference>
<gene>
    <name evidence="1" type="ORF">ADH66_17380</name>
    <name evidence="2" type="ORF">I5Q82_07780</name>
</gene>
<dbReference type="GO" id="GO:0006261">
    <property type="term" value="P:DNA-templated DNA replication"/>
    <property type="evidence" value="ECO:0007669"/>
    <property type="project" value="TreeGrafter"/>
</dbReference>
<dbReference type="GO" id="GO:0005524">
    <property type="term" value="F:ATP binding"/>
    <property type="evidence" value="ECO:0007669"/>
    <property type="project" value="UniProtKB-KW"/>
</dbReference>
<proteinExistence type="predicted"/>
<protein>
    <submittedName>
        <fullName evidence="1">ATP-binding protein</fullName>
    </submittedName>
    <submittedName>
        <fullName evidence="2">DNA polymerase III subunit delta</fullName>
    </submittedName>
</protein>
<dbReference type="KEGG" id="amur:ADH66_17380"/>
<dbReference type="Gene3D" id="3.40.50.300">
    <property type="entry name" value="P-loop containing nucleotide triphosphate hydrolases"/>
    <property type="match status" value="1"/>
</dbReference>
<evidence type="ECO:0000313" key="4">
    <source>
        <dbReference type="Proteomes" id="UP000596035"/>
    </source>
</evidence>
<evidence type="ECO:0000313" key="2">
    <source>
        <dbReference type="EMBL" id="QQR31554.1"/>
    </source>
</evidence>
<dbReference type="Proteomes" id="UP000196710">
    <property type="component" value="Chromosome"/>
</dbReference>
<evidence type="ECO:0000313" key="1">
    <source>
        <dbReference type="EMBL" id="ASB42274.1"/>
    </source>
</evidence>